<dbReference type="AlphaFoldDB" id="A0AAE0FEC7"/>
<dbReference type="InterPro" id="IPR044644">
    <property type="entry name" value="DinF-like"/>
</dbReference>
<comment type="caution">
    <text evidence="7">The sequence shown here is derived from an EMBL/GenBank/DDBJ whole genome shotgun (WGS) entry which is preliminary data.</text>
</comment>
<dbReference type="EMBL" id="LGRX02019634">
    <property type="protein sequence ID" value="KAK3258307.1"/>
    <property type="molecule type" value="Genomic_DNA"/>
</dbReference>
<gene>
    <name evidence="7" type="ORF">CYMTET_32643</name>
</gene>
<evidence type="ECO:0000313" key="7">
    <source>
        <dbReference type="EMBL" id="KAK3258307.1"/>
    </source>
</evidence>
<evidence type="ECO:0000256" key="3">
    <source>
        <dbReference type="ARBA" id="ARBA00022692"/>
    </source>
</evidence>
<dbReference type="PANTHER" id="PTHR42893:SF46">
    <property type="entry name" value="PROTEIN DETOXIFICATION 44, CHLOROPLASTIC"/>
    <property type="match status" value="1"/>
</dbReference>
<proteinExistence type="inferred from homology"/>
<evidence type="ECO:0000256" key="5">
    <source>
        <dbReference type="ARBA" id="ARBA00023136"/>
    </source>
</evidence>
<dbReference type="GO" id="GO:0015297">
    <property type="term" value="F:antiporter activity"/>
    <property type="evidence" value="ECO:0007669"/>
    <property type="project" value="InterPro"/>
</dbReference>
<feature type="transmembrane region" description="Helical" evidence="6">
    <location>
        <begin position="166"/>
        <end position="187"/>
    </location>
</feature>
<evidence type="ECO:0000256" key="6">
    <source>
        <dbReference type="SAM" id="Phobius"/>
    </source>
</evidence>
<dbReference type="PANTHER" id="PTHR42893">
    <property type="entry name" value="PROTEIN DETOXIFICATION 44, CHLOROPLASTIC-RELATED"/>
    <property type="match status" value="1"/>
</dbReference>
<keyword evidence="5 6" id="KW-0472">Membrane</keyword>
<evidence type="ECO:0000256" key="1">
    <source>
        <dbReference type="ARBA" id="ARBA00004141"/>
    </source>
</evidence>
<feature type="transmembrane region" description="Helical" evidence="6">
    <location>
        <begin position="36"/>
        <end position="55"/>
    </location>
</feature>
<comment type="similarity">
    <text evidence="2">Belongs to the multi antimicrobial extrusion (MATE) (TC 2.A.66.1) family.</text>
</comment>
<name>A0AAE0FEC7_9CHLO</name>
<evidence type="ECO:0000256" key="4">
    <source>
        <dbReference type="ARBA" id="ARBA00022989"/>
    </source>
</evidence>
<comment type="subcellular location">
    <subcellularLocation>
        <location evidence="1">Membrane</location>
        <topology evidence="1">Multi-pass membrane protein</topology>
    </subcellularLocation>
</comment>
<evidence type="ECO:0000313" key="8">
    <source>
        <dbReference type="Proteomes" id="UP001190700"/>
    </source>
</evidence>
<feature type="transmembrane region" description="Helical" evidence="6">
    <location>
        <begin position="67"/>
        <end position="85"/>
    </location>
</feature>
<dbReference type="Proteomes" id="UP001190700">
    <property type="component" value="Unassembled WGS sequence"/>
</dbReference>
<keyword evidence="4 6" id="KW-1133">Transmembrane helix</keyword>
<dbReference type="GO" id="GO:0016020">
    <property type="term" value="C:membrane"/>
    <property type="evidence" value="ECO:0007669"/>
    <property type="project" value="UniProtKB-SubCell"/>
</dbReference>
<keyword evidence="3 6" id="KW-0812">Transmembrane</keyword>
<organism evidence="7 8">
    <name type="scientific">Cymbomonas tetramitiformis</name>
    <dbReference type="NCBI Taxonomy" id="36881"/>
    <lineage>
        <taxon>Eukaryota</taxon>
        <taxon>Viridiplantae</taxon>
        <taxon>Chlorophyta</taxon>
        <taxon>Pyramimonadophyceae</taxon>
        <taxon>Pyramimonadales</taxon>
        <taxon>Pyramimonadaceae</taxon>
        <taxon>Cymbomonas</taxon>
    </lineage>
</organism>
<dbReference type="Pfam" id="PF01554">
    <property type="entry name" value="MatE"/>
    <property type="match status" value="1"/>
</dbReference>
<sequence length="282" mass="30158">MILPLVGAVDTFWVGRMENALALAGQAAANQIFSSAFWVIAFLPSVVAPVVAKAAATGDKETVRKRVGEAVYVSILMGCVGMILVDQCSEQLLNLVMSNASPAREFAEPYLSIRAYTFIPALVATVGFAAFRGTMDVVTPLKISFLSNLLNIIADPIFMFRLGMGVAGAAVATGIAEMTSAAIYLWLMTRRKLASWSHILRPPPWSSLKTLLLGGTGVQLRSVALNVAFISVQRTTLALDSTGTAAAAHAITVNLWQVGQSLARRCSRERSPAWGQRLCVES</sequence>
<evidence type="ECO:0000256" key="2">
    <source>
        <dbReference type="ARBA" id="ARBA00010199"/>
    </source>
</evidence>
<feature type="transmembrane region" description="Helical" evidence="6">
    <location>
        <begin position="113"/>
        <end position="131"/>
    </location>
</feature>
<reference evidence="7 8" key="1">
    <citation type="journal article" date="2015" name="Genome Biol. Evol.">
        <title>Comparative Genomics of a Bacterivorous Green Alga Reveals Evolutionary Causalities and Consequences of Phago-Mixotrophic Mode of Nutrition.</title>
        <authorList>
            <person name="Burns J.A."/>
            <person name="Paasch A."/>
            <person name="Narechania A."/>
            <person name="Kim E."/>
        </authorList>
    </citation>
    <scope>NUCLEOTIDE SEQUENCE [LARGE SCALE GENOMIC DNA]</scope>
    <source>
        <strain evidence="7 8">PLY_AMNH</strain>
    </source>
</reference>
<feature type="transmembrane region" description="Helical" evidence="6">
    <location>
        <begin position="143"/>
        <end position="160"/>
    </location>
</feature>
<dbReference type="GO" id="GO:0042910">
    <property type="term" value="F:xenobiotic transmembrane transporter activity"/>
    <property type="evidence" value="ECO:0007669"/>
    <property type="project" value="InterPro"/>
</dbReference>
<keyword evidence="8" id="KW-1185">Reference proteome</keyword>
<protein>
    <submittedName>
        <fullName evidence="7">Uncharacterized protein</fullName>
    </submittedName>
</protein>
<dbReference type="InterPro" id="IPR002528">
    <property type="entry name" value="MATE_fam"/>
</dbReference>
<accession>A0AAE0FEC7</accession>